<dbReference type="GO" id="GO:0005068">
    <property type="term" value="F:transmembrane receptor protein tyrosine kinase adaptor activity"/>
    <property type="evidence" value="ECO:0007669"/>
    <property type="project" value="TreeGrafter"/>
</dbReference>
<feature type="domain" description="DBB" evidence="1">
    <location>
        <begin position="149"/>
        <end position="282"/>
    </location>
</feature>
<comment type="caution">
    <text evidence="2">The sequence shown here is derived from an EMBL/GenBank/DDBJ whole genome shotgun (WGS) entry which is preliminary data.</text>
</comment>
<dbReference type="SMART" id="SM01282">
    <property type="entry name" value="DBB"/>
    <property type="match status" value="1"/>
</dbReference>
<keyword evidence="3" id="KW-1185">Reference proteome</keyword>
<evidence type="ECO:0000259" key="1">
    <source>
        <dbReference type="PROSITE" id="PS51376"/>
    </source>
</evidence>
<dbReference type="Proteomes" id="UP001195483">
    <property type="component" value="Unassembled WGS sequence"/>
</dbReference>
<dbReference type="InterPro" id="IPR052446">
    <property type="entry name" value="B-cell_PI3K-Signaling_Adptrs"/>
</dbReference>
<reference evidence="2" key="1">
    <citation type="journal article" date="2021" name="Genome Biol. Evol.">
        <title>A High-Quality Reference Genome for a Parasitic Bivalve with Doubly Uniparental Inheritance (Bivalvia: Unionida).</title>
        <authorList>
            <person name="Smith C.H."/>
        </authorList>
    </citation>
    <scope>NUCLEOTIDE SEQUENCE</scope>
    <source>
        <strain evidence="2">CHS0354</strain>
    </source>
</reference>
<dbReference type="AlphaFoldDB" id="A0AAE0S6B3"/>
<dbReference type="EMBL" id="JAEAOA010001951">
    <property type="protein sequence ID" value="KAK3585999.1"/>
    <property type="molecule type" value="Genomic_DNA"/>
</dbReference>
<dbReference type="PANTHER" id="PTHR16267:SF11">
    <property type="entry name" value="STUMPS, ISOFORM E"/>
    <property type="match status" value="1"/>
</dbReference>
<gene>
    <name evidence="2" type="ORF">CHS0354_033117</name>
</gene>
<dbReference type="PROSITE" id="PS51376">
    <property type="entry name" value="DBB"/>
    <property type="match status" value="1"/>
</dbReference>
<evidence type="ECO:0000313" key="2">
    <source>
        <dbReference type="EMBL" id="KAK3585999.1"/>
    </source>
</evidence>
<dbReference type="GO" id="GO:0005104">
    <property type="term" value="F:fibroblast growth factor receptor binding"/>
    <property type="evidence" value="ECO:0007669"/>
    <property type="project" value="TreeGrafter"/>
</dbReference>
<protein>
    <recommendedName>
        <fullName evidence="1">DBB domain-containing protein</fullName>
    </recommendedName>
</protein>
<dbReference type="Pfam" id="PF14545">
    <property type="entry name" value="DBB"/>
    <property type="match status" value="1"/>
</dbReference>
<proteinExistence type="predicted"/>
<evidence type="ECO:0000313" key="3">
    <source>
        <dbReference type="Proteomes" id="UP001195483"/>
    </source>
</evidence>
<sequence length="423" mass="48923">MSRDICHCIFYQFDGETCAHTIKDFFSKRRYNVQFILQELQNANITHVSNPGIFILLLTPDSYDFIQTQKHLDLNAIFPNPEFTVILLFHVQRTQTEIATLLSCRIRDFSKFIILEYSSPSTLAIDIMDLVEQVEEKCTHLPPQQKCQVWPREAVKTGEQVLLIFMEPVDEDSRVEFVQEWNGLTRMAERLNPMTFCFTVDVEPGERILEVMVNDTSFGKVVLHVQHVESKMEEITTLLKSVLSPIELLCQCLHIAPSTRENLDRELLDLLCNNAASVSHVFDELDWKRFRDSNENYELPTLLHFGAKYGLKLFCMELLRLPGCKQAMKMTNKNGLLPYQIAEKEGYDSLAWVLQNSEKDLCNSAEFETHPPSKDQIKPSLQRRMTDVTIKPATLLGTSETSVSVEYGKMKRRERHYESIDDQ</sequence>
<dbReference type="GO" id="GO:0005829">
    <property type="term" value="C:cytosol"/>
    <property type="evidence" value="ECO:0007669"/>
    <property type="project" value="TreeGrafter"/>
</dbReference>
<reference evidence="2" key="2">
    <citation type="journal article" date="2021" name="Genome Biol. Evol.">
        <title>Developing a high-quality reference genome for a parasitic bivalve with doubly uniparental inheritance (Bivalvia: Unionida).</title>
        <authorList>
            <person name="Smith C.H."/>
        </authorList>
    </citation>
    <scope>NUCLEOTIDE SEQUENCE</scope>
    <source>
        <strain evidence="2">CHS0354</strain>
        <tissue evidence="2">Mantle</tissue>
    </source>
</reference>
<name>A0AAE0S6B3_9BIVA</name>
<reference evidence="2" key="3">
    <citation type="submission" date="2023-05" db="EMBL/GenBank/DDBJ databases">
        <authorList>
            <person name="Smith C.H."/>
        </authorList>
    </citation>
    <scope>NUCLEOTIDE SEQUENCE</scope>
    <source>
        <strain evidence="2">CHS0354</strain>
        <tissue evidence="2">Mantle</tissue>
    </source>
</reference>
<dbReference type="PANTHER" id="PTHR16267">
    <property type="entry name" value="BANK1/PIK3AP1 FAMILY MEMBER"/>
    <property type="match status" value="1"/>
</dbReference>
<accession>A0AAE0S6B3</accession>
<dbReference type="InterPro" id="IPR017893">
    <property type="entry name" value="DBB_domain"/>
</dbReference>
<organism evidence="2 3">
    <name type="scientific">Potamilus streckersoni</name>
    <dbReference type="NCBI Taxonomy" id="2493646"/>
    <lineage>
        <taxon>Eukaryota</taxon>
        <taxon>Metazoa</taxon>
        <taxon>Spiralia</taxon>
        <taxon>Lophotrochozoa</taxon>
        <taxon>Mollusca</taxon>
        <taxon>Bivalvia</taxon>
        <taxon>Autobranchia</taxon>
        <taxon>Heteroconchia</taxon>
        <taxon>Palaeoheterodonta</taxon>
        <taxon>Unionida</taxon>
        <taxon>Unionoidea</taxon>
        <taxon>Unionidae</taxon>
        <taxon>Ambleminae</taxon>
        <taxon>Lampsilini</taxon>
        <taxon>Potamilus</taxon>
    </lineage>
</organism>